<dbReference type="AlphaFoldDB" id="A0AAN9TDA8"/>
<evidence type="ECO:0000256" key="1">
    <source>
        <dbReference type="SAM" id="MobiDB-lite"/>
    </source>
</evidence>
<proteinExistence type="predicted"/>
<keyword evidence="3" id="KW-1185">Reference proteome</keyword>
<comment type="caution">
    <text evidence="2">The sequence shown here is derived from an EMBL/GenBank/DDBJ whole genome shotgun (WGS) entry which is preliminary data.</text>
</comment>
<reference evidence="2 3" key="1">
    <citation type="submission" date="2024-03" db="EMBL/GenBank/DDBJ databases">
        <title>Adaptation during the transition from Ophiocordyceps entomopathogen to insect associate is accompanied by gene loss and intensified selection.</title>
        <authorList>
            <person name="Ward C.M."/>
            <person name="Onetto C.A."/>
            <person name="Borneman A.R."/>
        </authorList>
    </citation>
    <scope>NUCLEOTIDE SEQUENCE [LARGE SCALE GENOMIC DNA]</scope>
    <source>
        <strain evidence="2">AWRI1</strain>
        <tissue evidence="2">Single Adult Female</tissue>
    </source>
</reference>
<feature type="region of interest" description="Disordered" evidence="1">
    <location>
        <begin position="92"/>
        <end position="122"/>
    </location>
</feature>
<gene>
    <name evidence="2" type="ORF">V9T40_005136</name>
</gene>
<name>A0AAN9TDA8_9HEMI</name>
<feature type="region of interest" description="Disordered" evidence="1">
    <location>
        <begin position="21"/>
        <end position="70"/>
    </location>
</feature>
<dbReference type="Proteomes" id="UP001367676">
    <property type="component" value="Unassembled WGS sequence"/>
</dbReference>
<organism evidence="2 3">
    <name type="scientific">Parthenolecanium corni</name>
    <dbReference type="NCBI Taxonomy" id="536013"/>
    <lineage>
        <taxon>Eukaryota</taxon>
        <taxon>Metazoa</taxon>
        <taxon>Ecdysozoa</taxon>
        <taxon>Arthropoda</taxon>
        <taxon>Hexapoda</taxon>
        <taxon>Insecta</taxon>
        <taxon>Pterygota</taxon>
        <taxon>Neoptera</taxon>
        <taxon>Paraneoptera</taxon>
        <taxon>Hemiptera</taxon>
        <taxon>Sternorrhyncha</taxon>
        <taxon>Coccoidea</taxon>
        <taxon>Coccidae</taxon>
        <taxon>Parthenolecanium</taxon>
    </lineage>
</organism>
<evidence type="ECO:0000313" key="2">
    <source>
        <dbReference type="EMBL" id="KAK7584173.1"/>
    </source>
</evidence>
<accession>A0AAN9TDA8</accession>
<feature type="compositionally biased region" description="Pro residues" evidence="1">
    <location>
        <begin position="109"/>
        <end position="119"/>
    </location>
</feature>
<sequence>MYISSFKFDRNCLPDERRYKGQTNEFKSPCGRGAESTCVGRYKEPSQAMIGGELRKTRSPHDRKHGTNISHSSVLVPKSLCSSYEPASSHLTASHPKDFDSRNCNSVPSPSPVPPPPPLRGSSSLLASRYISSVSHEKYPSWPSCDPSAFFTTSTTTTTTTATTCSKSKSWSVEEQLLQNDNYVKDRLAAKQQVSQVTYPYLNANQ</sequence>
<protein>
    <submittedName>
        <fullName evidence="2">Uncharacterized protein</fullName>
    </submittedName>
</protein>
<dbReference type="EMBL" id="JBBCAQ010000032">
    <property type="protein sequence ID" value="KAK7584173.1"/>
    <property type="molecule type" value="Genomic_DNA"/>
</dbReference>
<evidence type="ECO:0000313" key="3">
    <source>
        <dbReference type="Proteomes" id="UP001367676"/>
    </source>
</evidence>